<evidence type="ECO:0000313" key="1">
    <source>
        <dbReference type="EMBL" id="SVE03601.1"/>
    </source>
</evidence>
<dbReference type="AlphaFoldDB" id="A0A383A7L8"/>
<name>A0A383A7L8_9ZZZZ</name>
<reference evidence="1" key="1">
    <citation type="submission" date="2018-05" db="EMBL/GenBank/DDBJ databases">
        <authorList>
            <person name="Lanie J.A."/>
            <person name="Ng W.-L."/>
            <person name="Kazmierczak K.M."/>
            <person name="Andrzejewski T.M."/>
            <person name="Davidsen T.M."/>
            <person name="Wayne K.J."/>
            <person name="Tettelin H."/>
            <person name="Glass J.I."/>
            <person name="Rusch D."/>
            <person name="Podicherti R."/>
            <person name="Tsui H.-C.T."/>
            <person name="Winkler M.E."/>
        </authorList>
    </citation>
    <scope>NUCLEOTIDE SEQUENCE</scope>
</reference>
<protein>
    <submittedName>
        <fullName evidence="1">Uncharacterized protein</fullName>
    </submittedName>
</protein>
<gene>
    <name evidence="1" type="ORF">METZ01_LOCUS456455</name>
</gene>
<feature type="non-terminal residue" evidence="1">
    <location>
        <position position="1"/>
    </location>
</feature>
<sequence length="216" mass="23781">SDNYGGSTGSWDLLPGGANWNPILSTGTVTYDAQSDKILLKDSEGKNLMLIYTIHPPDGTPPSIGDKFHIGPKQPFPRGQYYRFSTEKSSVDPSTVKAELDQVRVVPNPYLGSAAWDIGRATHKLAFVNLPPVCEIDIYNVAGEHVRTIDHKGVRSLGIRVTPGAGRGFTYTRETRGVHEWEMINKDQLEVASGLYIYVVTTPEGYQTTGKFAIIR</sequence>
<accession>A0A383A7L8</accession>
<dbReference type="EMBL" id="UINC01189764">
    <property type="protein sequence ID" value="SVE03601.1"/>
    <property type="molecule type" value="Genomic_DNA"/>
</dbReference>
<organism evidence="1">
    <name type="scientific">marine metagenome</name>
    <dbReference type="NCBI Taxonomy" id="408172"/>
    <lineage>
        <taxon>unclassified sequences</taxon>
        <taxon>metagenomes</taxon>
        <taxon>ecological metagenomes</taxon>
    </lineage>
</organism>
<proteinExistence type="predicted"/>